<feature type="compositionally biased region" description="Polar residues" evidence="1">
    <location>
        <begin position="36"/>
        <end position="52"/>
    </location>
</feature>
<gene>
    <name evidence="2" type="ORF">P691DRAFT_681969</name>
</gene>
<evidence type="ECO:0000313" key="2">
    <source>
        <dbReference type="EMBL" id="KAF9442206.1"/>
    </source>
</evidence>
<proteinExistence type="predicted"/>
<reference evidence="2" key="1">
    <citation type="submission" date="2020-11" db="EMBL/GenBank/DDBJ databases">
        <authorList>
            <consortium name="DOE Joint Genome Institute"/>
            <person name="Ahrendt S."/>
            <person name="Riley R."/>
            <person name="Andreopoulos W."/>
            <person name="Labutti K."/>
            <person name="Pangilinan J."/>
            <person name="Ruiz-Duenas F.J."/>
            <person name="Barrasa J.M."/>
            <person name="Sanchez-Garcia M."/>
            <person name="Camarero S."/>
            <person name="Miyauchi S."/>
            <person name="Serrano A."/>
            <person name="Linde D."/>
            <person name="Babiker R."/>
            <person name="Drula E."/>
            <person name="Ayuso-Fernandez I."/>
            <person name="Pacheco R."/>
            <person name="Padilla G."/>
            <person name="Ferreira P."/>
            <person name="Barriuso J."/>
            <person name="Kellner H."/>
            <person name="Castanera R."/>
            <person name="Alfaro M."/>
            <person name="Ramirez L."/>
            <person name="Pisabarro A.G."/>
            <person name="Kuo A."/>
            <person name="Tritt A."/>
            <person name="Lipzen A."/>
            <person name="He G."/>
            <person name="Yan M."/>
            <person name="Ng V."/>
            <person name="Cullen D."/>
            <person name="Martin F."/>
            <person name="Rosso M.-N."/>
            <person name="Henrissat B."/>
            <person name="Hibbett D."/>
            <person name="Martinez A.T."/>
            <person name="Grigoriev I.V."/>
        </authorList>
    </citation>
    <scope>NUCLEOTIDE SEQUENCE</scope>
    <source>
        <strain evidence="2">MF-IS2</strain>
    </source>
</reference>
<name>A0A9P6BVV1_9AGAR</name>
<sequence>MRGKSSAHLQAQSGPPFTSPDEISADTHLETCGPPVSNTPAPHAGPSTSLASSRGVFDGGLEEKASQAIISVNTFNIIDPPRPLKFGKFNPRPLSNPGVKELAESFLEDGFMPFKQESMIPILLNVEDIDESCISKDFLLGGSAPPLKLKDGPKNGKGKARVTKIDACGGNHRLSAVKKIRADADREIKRLESQIGVTAKAKGKRKQKEEVVDAEPADIPSLRQKIAELEVRKTSFITWGVIVYDARTFYFFS</sequence>
<dbReference type="OrthoDB" id="2680993at2759"/>
<dbReference type="AlphaFoldDB" id="A0A9P6BVV1"/>
<organism evidence="2 3">
    <name type="scientific">Macrolepiota fuliginosa MF-IS2</name>
    <dbReference type="NCBI Taxonomy" id="1400762"/>
    <lineage>
        <taxon>Eukaryota</taxon>
        <taxon>Fungi</taxon>
        <taxon>Dikarya</taxon>
        <taxon>Basidiomycota</taxon>
        <taxon>Agaricomycotina</taxon>
        <taxon>Agaricomycetes</taxon>
        <taxon>Agaricomycetidae</taxon>
        <taxon>Agaricales</taxon>
        <taxon>Agaricineae</taxon>
        <taxon>Agaricaceae</taxon>
        <taxon>Macrolepiota</taxon>
    </lineage>
</organism>
<feature type="region of interest" description="Disordered" evidence="1">
    <location>
        <begin position="1"/>
        <end position="55"/>
    </location>
</feature>
<evidence type="ECO:0000313" key="3">
    <source>
        <dbReference type="Proteomes" id="UP000807342"/>
    </source>
</evidence>
<evidence type="ECO:0000256" key="1">
    <source>
        <dbReference type="SAM" id="MobiDB-lite"/>
    </source>
</evidence>
<dbReference type="Proteomes" id="UP000807342">
    <property type="component" value="Unassembled WGS sequence"/>
</dbReference>
<protein>
    <submittedName>
        <fullName evidence="2">Uncharacterized protein</fullName>
    </submittedName>
</protein>
<keyword evidence="3" id="KW-1185">Reference proteome</keyword>
<feature type="compositionally biased region" description="Polar residues" evidence="1">
    <location>
        <begin position="7"/>
        <end position="16"/>
    </location>
</feature>
<comment type="caution">
    <text evidence="2">The sequence shown here is derived from an EMBL/GenBank/DDBJ whole genome shotgun (WGS) entry which is preliminary data.</text>
</comment>
<accession>A0A9P6BVV1</accession>
<dbReference type="EMBL" id="MU151681">
    <property type="protein sequence ID" value="KAF9442206.1"/>
    <property type="molecule type" value="Genomic_DNA"/>
</dbReference>